<dbReference type="GO" id="GO:0070939">
    <property type="term" value="C:Dsl1/NZR complex"/>
    <property type="evidence" value="ECO:0007669"/>
    <property type="project" value="InterPro"/>
</dbReference>
<accession>A0AAV7EVC4</accession>
<sequence>MEGTLVLPPFSDFSPSLLSFLGQKFLERENLLSSSNVVSELQKQCEGLELGLADLNDRLASCIASYASRSERVAGVLDTIKGELSDLKSCIRASEVLIDGASEEQSGRTELVLAEELQALAKEVARVETVRAYAETALKLDTLIGDVEDAVSSSMTSLRKSSSSPGSEEMRLLAIKSLRDTEDILMSITKTRPQWTHLVSAVDHRVDRALAVLRPQAIADHRSLLGSLGWPPPLSNSAAEKSSQLPNPLFFMEGDLKNQYRENFLALCHLQELQRCRKSRQLVGHNLKVSLQQPLWAIEELVNPIAVASQQHFSKWIEKPEFIFALVYKITREFVDSMDEVLQPLVDKARLVGYSCREEWVSAMVISLSTYLAKEIFPTYLAQLAEESTGTVSSQAKTLWLHLVDLMISFDKRILSLVTSSGILLFVKEDEKLMRISVMSVFCDRPDWLEIWAQLELNDTLDKLKPVMENEISWTKKIDSSVLLSGLEDYKSPAVSAAILRNLSTLVDRCRPLPSIFLRARFIRLAVAPVMQNFMDCLLRRCQEAEGLTALADDDALVKVVSAINAARYCESVLNQWAEDIFFLEMGVDEAAEDTSVDPGTFILQEEIETLKKFQTEWVEKISTVILRGFDARCRDYLKNKKQWQDKREEGWTVSQTLVGALDYLQAKLLKLEGSLNEIDFLRLWRGLATGIDQLIFSGILMGNVKFHDGGVDRFKEDLEVLFGVFRAWCLRPEGFFPKLGQGLKLLQMKDKKIKEGFESGKERWLREHKMRPLSVSEAEKIIKNRVFMN</sequence>
<dbReference type="Gene3D" id="1.20.58.670">
    <property type="entry name" value="Dsl1p vesicle tethering complex, Tip20p subunit, domain D"/>
    <property type="match status" value="1"/>
</dbReference>
<dbReference type="InterPro" id="IPR007528">
    <property type="entry name" value="RINT1_Tip20"/>
</dbReference>
<comment type="caution">
    <text evidence="1">The sequence shown here is derived from an EMBL/GenBank/DDBJ whole genome shotgun (WGS) entry which is preliminary data.</text>
</comment>
<reference evidence="1 2" key="1">
    <citation type="submission" date="2021-07" db="EMBL/GenBank/DDBJ databases">
        <title>The Aristolochia fimbriata genome: insights into angiosperm evolution, floral development and chemical biosynthesis.</title>
        <authorList>
            <person name="Jiao Y."/>
        </authorList>
    </citation>
    <scope>NUCLEOTIDE SEQUENCE [LARGE SCALE GENOMIC DNA]</scope>
    <source>
        <strain evidence="1">IBCAS-2021</strain>
        <tissue evidence="1">Leaf</tissue>
    </source>
</reference>
<dbReference type="Proteomes" id="UP000825729">
    <property type="component" value="Unassembled WGS sequence"/>
</dbReference>
<dbReference type="GO" id="GO:0060628">
    <property type="term" value="P:regulation of ER to Golgi vesicle-mediated transport"/>
    <property type="evidence" value="ECO:0007669"/>
    <property type="project" value="TreeGrafter"/>
</dbReference>
<dbReference type="Pfam" id="PF04437">
    <property type="entry name" value="RINT1_TIP1"/>
    <property type="match status" value="1"/>
</dbReference>
<dbReference type="AlphaFoldDB" id="A0AAV7EVC4"/>
<dbReference type="EMBL" id="JAINDJ010000004">
    <property type="protein sequence ID" value="KAG9451248.1"/>
    <property type="molecule type" value="Genomic_DNA"/>
</dbReference>
<evidence type="ECO:0000313" key="2">
    <source>
        <dbReference type="Proteomes" id="UP000825729"/>
    </source>
</evidence>
<dbReference type="PANTHER" id="PTHR13520">
    <property type="entry name" value="RAD50-INTERACTING PROTEIN 1 RINT-1"/>
    <property type="match status" value="1"/>
</dbReference>
<organism evidence="1 2">
    <name type="scientific">Aristolochia fimbriata</name>
    <name type="common">White veined hardy Dutchman's pipe vine</name>
    <dbReference type="NCBI Taxonomy" id="158543"/>
    <lineage>
        <taxon>Eukaryota</taxon>
        <taxon>Viridiplantae</taxon>
        <taxon>Streptophyta</taxon>
        <taxon>Embryophyta</taxon>
        <taxon>Tracheophyta</taxon>
        <taxon>Spermatophyta</taxon>
        <taxon>Magnoliopsida</taxon>
        <taxon>Magnoliidae</taxon>
        <taxon>Piperales</taxon>
        <taxon>Aristolochiaceae</taxon>
        <taxon>Aristolochia</taxon>
    </lineage>
</organism>
<dbReference type="PANTHER" id="PTHR13520:SF1">
    <property type="entry name" value="RINT1-LIKE PROTEIN MAG2"/>
    <property type="match status" value="1"/>
</dbReference>
<dbReference type="PROSITE" id="PS51386">
    <property type="entry name" value="RINT1_TIP20"/>
    <property type="match status" value="1"/>
</dbReference>
<dbReference type="GO" id="GO:0006888">
    <property type="term" value="P:endoplasmic reticulum to Golgi vesicle-mediated transport"/>
    <property type="evidence" value="ECO:0007669"/>
    <property type="project" value="InterPro"/>
</dbReference>
<evidence type="ECO:0000313" key="1">
    <source>
        <dbReference type="EMBL" id="KAG9451248.1"/>
    </source>
</evidence>
<dbReference type="GO" id="GO:0006890">
    <property type="term" value="P:retrograde vesicle-mediated transport, Golgi to endoplasmic reticulum"/>
    <property type="evidence" value="ECO:0007669"/>
    <property type="project" value="InterPro"/>
</dbReference>
<gene>
    <name evidence="1" type="ORF">H6P81_011213</name>
</gene>
<evidence type="ECO:0008006" key="3">
    <source>
        <dbReference type="Google" id="ProtNLM"/>
    </source>
</evidence>
<proteinExistence type="predicted"/>
<name>A0AAV7EVC4_ARIFI</name>
<dbReference type="InterPro" id="IPR042044">
    <property type="entry name" value="EXOC6PINT-1/Sec15/Tip20_C_dom2"/>
</dbReference>
<keyword evidence="2" id="KW-1185">Reference proteome</keyword>
<protein>
    <recommendedName>
        <fullName evidence="3">RINT1-like protein MAG2</fullName>
    </recommendedName>
</protein>